<dbReference type="EMBL" id="MU155319">
    <property type="protein sequence ID" value="KAF9475777.1"/>
    <property type="molecule type" value="Genomic_DNA"/>
</dbReference>
<keyword evidence="2" id="KW-0472">Membrane</keyword>
<feature type="transmembrane region" description="Helical" evidence="2">
    <location>
        <begin position="21"/>
        <end position="47"/>
    </location>
</feature>
<dbReference type="PROSITE" id="PS51257">
    <property type="entry name" value="PROKAR_LIPOPROTEIN"/>
    <property type="match status" value="1"/>
</dbReference>
<reference evidence="3" key="1">
    <citation type="submission" date="2020-11" db="EMBL/GenBank/DDBJ databases">
        <authorList>
            <consortium name="DOE Joint Genome Institute"/>
            <person name="Ahrendt S."/>
            <person name="Riley R."/>
            <person name="Andreopoulos W."/>
            <person name="Labutti K."/>
            <person name="Pangilinan J."/>
            <person name="Ruiz-Duenas F.J."/>
            <person name="Barrasa J.M."/>
            <person name="Sanchez-Garcia M."/>
            <person name="Camarero S."/>
            <person name="Miyauchi S."/>
            <person name="Serrano A."/>
            <person name="Linde D."/>
            <person name="Babiker R."/>
            <person name="Drula E."/>
            <person name="Ayuso-Fernandez I."/>
            <person name="Pacheco R."/>
            <person name="Padilla G."/>
            <person name="Ferreira P."/>
            <person name="Barriuso J."/>
            <person name="Kellner H."/>
            <person name="Castanera R."/>
            <person name="Alfaro M."/>
            <person name="Ramirez L."/>
            <person name="Pisabarro A.G."/>
            <person name="Kuo A."/>
            <person name="Tritt A."/>
            <person name="Lipzen A."/>
            <person name="He G."/>
            <person name="Yan M."/>
            <person name="Ng V."/>
            <person name="Cullen D."/>
            <person name="Martin F."/>
            <person name="Rosso M.-N."/>
            <person name="Henrissat B."/>
            <person name="Hibbett D."/>
            <person name="Martinez A.T."/>
            <person name="Grigoriev I.V."/>
        </authorList>
    </citation>
    <scope>NUCLEOTIDE SEQUENCE</scope>
    <source>
        <strain evidence="3">CIRM-BRFM 674</strain>
    </source>
</reference>
<keyword evidence="2" id="KW-1133">Transmembrane helix</keyword>
<dbReference type="OrthoDB" id="3249582at2759"/>
<keyword evidence="2" id="KW-0812">Transmembrane</keyword>
<protein>
    <submittedName>
        <fullName evidence="3">Uncharacterized protein</fullName>
    </submittedName>
</protein>
<evidence type="ECO:0000256" key="2">
    <source>
        <dbReference type="SAM" id="Phobius"/>
    </source>
</evidence>
<feature type="transmembrane region" description="Helical" evidence="2">
    <location>
        <begin position="92"/>
        <end position="113"/>
    </location>
</feature>
<accession>A0A9P6CR47</accession>
<proteinExistence type="predicted"/>
<feature type="transmembrane region" description="Helical" evidence="2">
    <location>
        <begin position="150"/>
        <end position="170"/>
    </location>
</feature>
<feature type="compositionally biased region" description="Basic and acidic residues" evidence="1">
    <location>
        <begin position="274"/>
        <end position="286"/>
    </location>
</feature>
<dbReference type="AlphaFoldDB" id="A0A9P6CR47"/>
<feature type="region of interest" description="Disordered" evidence="1">
    <location>
        <begin position="263"/>
        <end position="286"/>
    </location>
</feature>
<sequence>MAFSYRRLFFGGTTFCCCLPVRFGVIVMSSLGCLVSGILMILLWFELSVTLYMTTQERVAFVLAALTETILFMASILGLVGAIVRKQLFTQIYAYVLYINLFVNIVVAAYLTFEVTRATSNAESVACQAAIKDPGAQSQCTGLLTFAKEVYLVIAGTVLLVEFYGTIVATRYLNQLQREKGAARASRVDTERAFQLKPRSQHYYSQLHDPGSQYTLEPAYLGPSDFEFNPYEETRLPNPTLSIKHGELVNDMDITGPPPPIEIGYGGGSWTHDAIADEEKERMKRR</sequence>
<organism evidence="3 4">
    <name type="scientific">Pholiota conissans</name>
    <dbReference type="NCBI Taxonomy" id="109636"/>
    <lineage>
        <taxon>Eukaryota</taxon>
        <taxon>Fungi</taxon>
        <taxon>Dikarya</taxon>
        <taxon>Basidiomycota</taxon>
        <taxon>Agaricomycotina</taxon>
        <taxon>Agaricomycetes</taxon>
        <taxon>Agaricomycetidae</taxon>
        <taxon>Agaricales</taxon>
        <taxon>Agaricineae</taxon>
        <taxon>Strophariaceae</taxon>
        <taxon>Pholiota</taxon>
    </lineage>
</organism>
<feature type="transmembrane region" description="Helical" evidence="2">
    <location>
        <begin position="59"/>
        <end position="80"/>
    </location>
</feature>
<evidence type="ECO:0000313" key="3">
    <source>
        <dbReference type="EMBL" id="KAF9475777.1"/>
    </source>
</evidence>
<dbReference type="Proteomes" id="UP000807469">
    <property type="component" value="Unassembled WGS sequence"/>
</dbReference>
<evidence type="ECO:0000313" key="4">
    <source>
        <dbReference type="Proteomes" id="UP000807469"/>
    </source>
</evidence>
<keyword evidence="4" id="KW-1185">Reference proteome</keyword>
<gene>
    <name evidence="3" type="ORF">BDN70DRAFT_783814</name>
</gene>
<name>A0A9P6CR47_9AGAR</name>
<feature type="non-terminal residue" evidence="3">
    <location>
        <position position="286"/>
    </location>
</feature>
<comment type="caution">
    <text evidence="3">The sequence shown here is derived from an EMBL/GenBank/DDBJ whole genome shotgun (WGS) entry which is preliminary data.</text>
</comment>
<evidence type="ECO:0000256" key="1">
    <source>
        <dbReference type="SAM" id="MobiDB-lite"/>
    </source>
</evidence>